<dbReference type="InterPro" id="IPR001054">
    <property type="entry name" value="A/G_cyclase"/>
</dbReference>
<feature type="domain" description="2Fe-2S ferredoxin-type" evidence="5">
    <location>
        <begin position="2"/>
        <end position="101"/>
    </location>
</feature>
<protein>
    <recommendedName>
        <fullName evidence="8">Adenylate/guanylate cyclase domain-containing protein</fullName>
    </recommendedName>
</protein>
<evidence type="ECO:0000256" key="2">
    <source>
        <dbReference type="ARBA" id="ARBA00022475"/>
    </source>
</evidence>
<gene>
    <name evidence="6" type="ORF">GCM10011340_27010</name>
</gene>
<dbReference type="CDD" id="cd00207">
    <property type="entry name" value="fer2"/>
    <property type="match status" value="1"/>
</dbReference>
<keyword evidence="3" id="KW-0472">Membrane</keyword>
<dbReference type="Proteomes" id="UP000658258">
    <property type="component" value="Unassembled WGS sequence"/>
</dbReference>
<comment type="subcellular location">
    <subcellularLocation>
        <location evidence="1">Cell membrane</location>
        <topology evidence="1">Multi-pass membrane protein</topology>
    </subcellularLocation>
</comment>
<dbReference type="PROSITE" id="PS51085">
    <property type="entry name" value="2FE2S_FER_2"/>
    <property type="match status" value="1"/>
</dbReference>
<dbReference type="SUPFAM" id="SSF54292">
    <property type="entry name" value="2Fe-2S ferredoxin-like"/>
    <property type="match status" value="1"/>
</dbReference>
<dbReference type="PROSITE" id="PS50125">
    <property type="entry name" value="GUANYLATE_CYCLASE_2"/>
    <property type="match status" value="1"/>
</dbReference>
<dbReference type="InterPro" id="IPR001041">
    <property type="entry name" value="2Fe-2S_ferredoxin-type"/>
</dbReference>
<dbReference type="EMBL" id="BNAG01000003">
    <property type="protein sequence ID" value="GHE69562.1"/>
    <property type="molecule type" value="Genomic_DNA"/>
</dbReference>
<evidence type="ECO:0000256" key="3">
    <source>
        <dbReference type="ARBA" id="ARBA00023136"/>
    </source>
</evidence>
<dbReference type="SUPFAM" id="SSF55073">
    <property type="entry name" value="Nucleotide cyclase"/>
    <property type="match status" value="1"/>
</dbReference>
<evidence type="ECO:0000313" key="7">
    <source>
        <dbReference type="Proteomes" id="UP000658258"/>
    </source>
</evidence>
<evidence type="ECO:0008006" key="8">
    <source>
        <dbReference type="Google" id="ProtNLM"/>
    </source>
</evidence>
<evidence type="ECO:0000259" key="5">
    <source>
        <dbReference type="PROSITE" id="PS51085"/>
    </source>
</evidence>
<sequence>MAVIELTNDKVSLVANTEKTILENTLAAGIPHTHACGGFAQCSTCRVYIEEGLENLCPRNEEESSLAQQLGLLPEVRLACQTKINGDVKMRRLVLDEIDETIILDHGSTLSPRSLGIEKDASILFVDIADYTAFSEKTPAYDVVHILNRYFHIAGTVVKKYGGRIIDYYGDGFLAIFGLDDDPKHSENLIKAGFELKTAIDKFDHAVHDIIDSDFKIRLGAHTGKIIWGTIGIEGMQKEAAIGDTVNLASRIEQANKTLNTRFLVSEALYKKLQHKCSVCQSFEINAKGKSGIQKVYSLDQHFLD</sequence>
<evidence type="ECO:0000256" key="1">
    <source>
        <dbReference type="ARBA" id="ARBA00004651"/>
    </source>
</evidence>
<evidence type="ECO:0000313" key="6">
    <source>
        <dbReference type="EMBL" id="GHE69562.1"/>
    </source>
</evidence>
<dbReference type="CDD" id="cd07302">
    <property type="entry name" value="CHD"/>
    <property type="match status" value="1"/>
</dbReference>
<keyword evidence="2" id="KW-1003">Cell membrane</keyword>
<dbReference type="SMART" id="SM00044">
    <property type="entry name" value="CYCc"/>
    <property type="match status" value="1"/>
</dbReference>
<evidence type="ECO:0000259" key="4">
    <source>
        <dbReference type="PROSITE" id="PS50125"/>
    </source>
</evidence>
<dbReference type="InterPro" id="IPR036010">
    <property type="entry name" value="2Fe-2S_ferredoxin-like_sf"/>
</dbReference>
<organism evidence="6 7">
    <name type="scientific">Roseivirga thermotolerans</name>
    <dbReference type="NCBI Taxonomy" id="1758176"/>
    <lineage>
        <taxon>Bacteria</taxon>
        <taxon>Pseudomonadati</taxon>
        <taxon>Bacteroidota</taxon>
        <taxon>Cytophagia</taxon>
        <taxon>Cytophagales</taxon>
        <taxon>Roseivirgaceae</taxon>
        <taxon>Roseivirga</taxon>
    </lineage>
</organism>
<reference evidence="7" key="1">
    <citation type="journal article" date="2019" name="Int. J. Syst. Evol. Microbiol.">
        <title>The Global Catalogue of Microorganisms (GCM) 10K type strain sequencing project: providing services to taxonomists for standard genome sequencing and annotation.</title>
        <authorList>
            <consortium name="The Broad Institute Genomics Platform"/>
            <consortium name="The Broad Institute Genome Sequencing Center for Infectious Disease"/>
            <person name="Wu L."/>
            <person name="Ma J."/>
        </authorList>
    </citation>
    <scope>NUCLEOTIDE SEQUENCE [LARGE SCALE GENOMIC DNA]</scope>
    <source>
        <strain evidence="7">CGMCC 1.15111</strain>
    </source>
</reference>
<comment type="caution">
    <text evidence="6">The sequence shown here is derived from an EMBL/GenBank/DDBJ whole genome shotgun (WGS) entry which is preliminary data.</text>
</comment>
<proteinExistence type="predicted"/>
<dbReference type="InterPro" id="IPR012675">
    <property type="entry name" value="Beta-grasp_dom_sf"/>
</dbReference>
<dbReference type="RefSeq" id="WP_189630781.1">
    <property type="nucleotide sequence ID" value="NZ_BNAG01000003.1"/>
</dbReference>
<dbReference type="Gene3D" id="3.30.70.1230">
    <property type="entry name" value="Nucleotide cyclase"/>
    <property type="match status" value="1"/>
</dbReference>
<dbReference type="InterPro" id="IPR029787">
    <property type="entry name" value="Nucleotide_cyclase"/>
</dbReference>
<name>A0ABQ3I7L9_9BACT</name>
<dbReference type="Pfam" id="PF00211">
    <property type="entry name" value="Guanylate_cyc"/>
    <property type="match status" value="1"/>
</dbReference>
<keyword evidence="7" id="KW-1185">Reference proteome</keyword>
<dbReference type="PANTHER" id="PTHR43081:SF17">
    <property type="entry name" value="BLL5647 PROTEIN"/>
    <property type="match status" value="1"/>
</dbReference>
<dbReference type="Pfam" id="PF00111">
    <property type="entry name" value="Fer2"/>
    <property type="match status" value="1"/>
</dbReference>
<accession>A0ABQ3I7L9</accession>
<dbReference type="Gene3D" id="3.10.20.30">
    <property type="match status" value="1"/>
</dbReference>
<dbReference type="PANTHER" id="PTHR43081">
    <property type="entry name" value="ADENYLATE CYCLASE, TERMINAL-DIFFERENTIATION SPECIFIC-RELATED"/>
    <property type="match status" value="1"/>
</dbReference>
<dbReference type="InterPro" id="IPR050697">
    <property type="entry name" value="Adenylyl/Guanylyl_Cyclase_3/4"/>
</dbReference>
<feature type="domain" description="Guanylate cyclase" evidence="4">
    <location>
        <begin position="122"/>
        <end position="253"/>
    </location>
</feature>